<gene>
    <name evidence="1" type="ORF">Pint_11756</name>
</gene>
<evidence type="ECO:0000313" key="1">
    <source>
        <dbReference type="EMBL" id="KAJ0018120.1"/>
    </source>
</evidence>
<dbReference type="Proteomes" id="UP001163603">
    <property type="component" value="Chromosome 12"/>
</dbReference>
<sequence length="70" mass="8184">MQMETFTRKNPIDEIFTREMSLRSGVAESLCSTVMEVLDTNLLRRDDEHFSSKEEFMSTIFSLAIECTRE</sequence>
<name>A0ACC0XKV9_9ROSI</name>
<dbReference type="EMBL" id="CM047747">
    <property type="protein sequence ID" value="KAJ0018120.1"/>
    <property type="molecule type" value="Genomic_DNA"/>
</dbReference>
<evidence type="ECO:0000313" key="2">
    <source>
        <dbReference type="Proteomes" id="UP001163603"/>
    </source>
</evidence>
<protein>
    <submittedName>
        <fullName evidence="1">Uncharacterized protein</fullName>
    </submittedName>
</protein>
<comment type="caution">
    <text evidence="1">The sequence shown here is derived from an EMBL/GenBank/DDBJ whole genome shotgun (WGS) entry which is preliminary data.</text>
</comment>
<organism evidence="1 2">
    <name type="scientific">Pistacia integerrima</name>
    <dbReference type="NCBI Taxonomy" id="434235"/>
    <lineage>
        <taxon>Eukaryota</taxon>
        <taxon>Viridiplantae</taxon>
        <taxon>Streptophyta</taxon>
        <taxon>Embryophyta</taxon>
        <taxon>Tracheophyta</taxon>
        <taxon>Spermatophyta</taxon>
        <taxon>Magnoliopsida</taxon>
        <taxon>eudicotyledons</taxon>
        <taxon>Gunneridae</taxon>
        <taxon>Pentapetalae</taxon>
        <taxon>rosids</taxon>
        <taxon>malvids</taxon>
        <taxon>Sapindales</taxon>
        <taxon>Anacardiaceae</taxon>
        <taxon>Pistacia</taxon>
    </lineage>
</organism>
<accession>A0ACC0XKV9</accession>
<proteinExistence type="predicted"/>
<reference evidence="2" key="1">
    <citation type="journal article" date="2023" name="G3 (Bethesda)">
        <title>Genome assembly and association tests identify interacting loci associated with vigor, precocity, and sex in interspecific pistachio rootstocks.</title>
        <authorList>
            <person name="Palmer W."/>
            <person name="Jacygrad E."/>
            <person name="Sagayaradj S."/>
            <person name="Cavanaugh K."/>
            <person name="Han R."/>
            <person name="Bertier L."/>
            <person name="Beede B."/>
            <person name="Kafkas S."/>
            <person name="Golino D."/>
            <person name="Preece J."/>
            <person name="Michelmore R."/>
        </authorList>
    </citation>
    <scope>NUCLEOTIDE SEQUENCE [LARGE SCALE GENOMIC DNA]</scope>
</reference>
<keyword evidence="2" id="KW-1185">Reference proteome</keyword>